<accession>A0AAW2QIE7</accession>
<comment type="caution">
    <text evidence="1">The sequence shown here is derived from an EMBL/GenBank/DDBJ whole genome shotgun (WGS) entry which is preliminary data.</text>
</comment>
<sequence>MESEFIALELAGQEAEWLRKRCAVVGVNCAGIPALRFPSCHWDCQKLCLQWENDAHSHQTWSSKRATKWNNLLGLCQVREELGRSSHKRTHQENYI</sequence>
<evidence type="ECO:0000313" key="1">
    <source>
        <dbReference type="EMBL" id="KAL0366998.1"/>
    </source>
</evidence>
<proteinExistence type="predicted"/>
<dbReference type="AlphaFoldDB" id="A0AAW2QIE7"/>
<reference evidence="1" key="2">
    <citation type="journal article" date="2024" name="Plant">
        <title>Genomic evolution and insights into agronomic trait innovations of Sesamum species.</title>
        <authorList>
            <person name="Miao H."/>
            <person name="Wang L."/>
            <person name="Qu L."/>
            <person name="Liu H."/>
            <person name="Sun Y."/>
            <person name="Le M."/>
            <person name="Wang Q."/>
            <person name="Wei S."/>
            <person name="Zheng Y."/>
            <person name="Lin W."/>
            <person name="Duan Y."/>
            <person name="Cao H."/>
            <person name="Xiong S."/>
            <person name="Wang X."/>
            <person name="Wei L."/>
            <person name="Li C."/>
            <person name="Ma Q."/>
            <person name="Ju M."/>
            <person name="Zhao R."/>
            <person name="Li G."/>
            <person name="Mu C."/>
            <person name="Tian Q."/>
            <person name="Mei H."/>
            <person name="Zhang T."/>
            <person name="Gao T."/>
            <person name="Zhang H."/>
        </authorList>
    </citation>
    <scope>NUCLEOTIDE SEQUENCE</scope>
    <source>
        <strain evidence="1">G02</strain>
    </source>
</reference>
<gene>
    <name evidence="1" type="ORF">Sradi_3589900</name>
</gene>
<reference evidence="1" key="1">
    <citation type="submission" date="2020-06" db="EMBL/GenBank/DDBJ databases">
        <authorList>
            <person name="Li T."/>
            <person name="Hu X."/>
            <person name="Zhang T."/>
            <person name="Song X."/>
            <person name="Zhang H."/>
            <person name="Dai N."/>
            <person name="Sheng W."/>
            <person name="Hou X."/>
            <person name="Wei L."/>
        </authorList>
    </citation>
    <scope>NUCLEOTIDE SEQUENCE</scope>
    <source>
        <strain evidence="1">G02</strain>
        <tissue evidence="1">Leaf</tissue>
    </source>
</reference>
<protein>
    <submittedName>
        <fullName evidence="1">Uncharacterized protein</fullName>
    </submittedName>
</protein>
<dbReference type="EMBL" id="JACGWJ010000015">
    <property type="protein sequence ID" value="KAL0366998.1"/>
    <property type="molecule type" value="Genomic_DNA"/>
</dbReference>
<name>A0AAW2QIE7_SESRA</name>
<organism evidence="1">
    <name type="scientific">Sesamum radiatum</name>
    <name type="common">Black benniseed</name>
    <dbReference type="NCBI Taxonomy" id="300843"/>
    <lineage>
        <taxon>Eukaryota</taxon>
        <taxon>Viridiplantae</taxon>
        <taxon>Streptophyta</taxon>
        <taxon>Embryophyta</taxon>
        <taxon>Tracheophyta</taxon>
        <taxon>Spermatophyta</taxon>
        <taxon>Magnoliopsida</taxon>
        <taxon>eudicotyledons</taxon>
        <taxon>Gunneridae</taxon>
        <taxon>Pentapetalae</taxon>
        <taxon>asterids</taxon>
        <taxon>lamiids</taxon>
        <taxon>Lamiales</taxon>
        <taxon>Pedaliaceae</taxon>
        <taxon>Sesamum</taxon>
    </lineage>
</organism>